<name>A0AAD0W9Q1_9NEIS</name>
<dbReference type="KEGG" id="crz:D1345_12765"/>
<sequence>MLRRAADGRPLLSGDGIQLALPSWPQGAAELTPGAVLKVLVLATQPQLKLSLQLERQGAAPEGETPARAWQLEQAAMPRLERPQPAAAELAQAWRQALLGRLTQAAAQFQQAGGSHLPGALLQQLPELALAGVRNAAGEPPLPLTLPFWLWGGPALTLSVEDALERESEPELDELDLLLWLTVPGIGAFCLRIRRVAAGVALAFVAEGEVCRALRRRLPEIEAAAERGGGKLTACLIGESMPWSGSAISRHGATGLQAQRLSPLLFAVAAEVAGQLLAGNGVPF</sequence>
<dbReference type="RefSeq" id="WP_118267923.1">
    <property type="nucleotide sequence ID" value="NZ_CP031968.1"/>
</dbReference>
<evidence type="ECO:0000313" key="1">
    <source>
        <dbReference type="EMBL" id="AXT47018.1"/>
    </source>
</evidence>
<protein>
    <recommendedName>
        <fullName evidence="3">Flagellar hook-length control protein FliK</fullName>
    </recommendedName>
</protein>
<evidence type="ECO:0000313" key="2">
    <source>
        <dbReference type="Proteomes" id="UP000259465"/>
    </source>
</evidence>
<keyword evidence="2" id="KW-1185">Reference proteome</keyword>
<gene>
    <name evidence="1" type="ORF">D1345_12765</name>
</gene>
<dbReference type="Proteomes" id="UP000259465">
    <property type="component" value="Chromosome"/>
</dbReference>
<evidence type="ECO:0008006" key="3">
    <source>
        <dbReference type="Google" id="ProtNLM"/>
    </source>
</evidence>
<accession>A0AAD0W9Q1</accession>
<proteinExistence type="predicted"/>
<dbReference type="EMBL" id="CP031968">
    <property type="protein sequence ID" value="AXT47018.1"/>
    <property type="molecule type" value="Genomic_DNA"/>
</dbReference>
<dbReference type="AlphaFoldDB" id="A0AAD0W9Q1"/>
<organism evidence="1 2">
    <name type="scientific">Chromobacterium rhizoryzae</name>
    <dbReference type="NCBI Taxonomy" id="1778675"/>
    <lineage>
        <taxon>Bacteria</taxon>
        <taxon>Pseudomonadati</taxon>
        <taxon>Pseudomonadota</taxon>
        <taxon>Betaproteobacteria</taxon>
        <taxon>Neisseriales</taxon>
        <taxon>Chromobacteriaceae</taxon>
        <taxon>Chromobacterium</taxon>
    </lineage>
</organism>
<reference evidence="1 2" key="1">
    <citation type="submission" date="2018-08" db="EMBL/GenBank/DDBJ databases">
        <title>Complete genome sequence of JP2-74.</title>
        <authorList>
            <person name="Wu L."/>
        </authorList>
    </citation>
    <scope>NUCLEOTIDE SEQUENCE [LARGE SCALE GENOMIC DNA]</scope>
    <source>
        <strain evidence="1 2">JP2-74</strain>
    </source>
</reference>